<dbReference type="SUPFAM" id="SSF52540">
    <property type="entry name" value="P-loop containing nucleoside triphosphate hydrolases"/>
    <property type="match status" value="2"/>
</dbReference>
<keyword evidence="3 11" id="KW-0479">Metal-binding</keyword>
<keyword evidence="9 11" id="KW-0238">DNA-binding</keyword>
<feature type="binding site" evidence="11">
    <location>
        <position position="547"/>
    </location>
    <ligand>
        <name>Zn(2+)</name>
        <dbReference type="ChEBI" id="CHEBI:29105"/>
        <label>1</label>
    </ligand>
</feature>
<dbReference type="InterPro" id="IPR041236">
    <property type="entry name" value="PriA_C"/>
</dbReference>
<dbReference type="InterPro" id="IPR001650">
    <property type="entry name" value="Helicase_C-like"/>
</dbReference>
<protein>
    <recommendedName>
        <fullName evidence="11">Replication restart protein PriA</fullName>
    </recommendedName>
    <alternativeName>
        <fullName evidence="11">ATP-dependent DNA helicase PriA</fullName>
        <ecNumber evidence="11">5.6.2.4</ecNumber>
    </alternativeName>
    <alternativeName>
        <fullName evidence="11">DNA 3'-5' helicase PriA</fullName>
    </alternativeName>
</protein>
<evidence type="ECO:0000256" key="11">
    <source>
        <dbReference type="HAMAP-Rule" id="MF_00983"/>
    </source>
</evidence>
<dbReference type="SMART" id="SM00487">
    <property type="entry name" value="DEXDc"/>
    <property type="match status" value="1"/>
</dbReference>
<sequence length="802" mass="91784">MKIAKVIVDVPASTINQTFDYRVPEKFKDMLRVGMRVVVPFGPRKVMGFVVGEAEETEFDRVKDVHDVLDLTPVLTEELLDLGKWLAKNTISFYITALQAMLPQVLRAQYKKELIRLSDGELDEKLESLFAGRDVIPYEEMDGSSVTYRTVQQAIQDGDIAVEYLVKSKETKKYVTMIRPRRDSYLLEEAYHDLSGNARKQRKLLQHFIEAPEPVEKQFLLKKVQTMGSTLKALEDKGLLESYRVEAYRNPYNDDAFAQTRPLELTVEQKAAIQPINQKIADTEHEVFLLHGVTGSGKTEIYLQAIQNVLDKGEEAIVLVPEISLTPQMVKRFKGRFGSNVAVMHSALSAGEKYDEWRRIHRNEVQVVVGARSAIFAPFENLGIIIIDEEHETTYKQEDQPRYHARDVAIQRGKTHHCPVVLGSATPTLESYARGKKGVYQMLTLKKRTNEQAMPEVKIVDMRDELHAGNRTMFSRTLKEKMEECIRKGEQVVLMLNRRGYSTFVMCRDCGHVKECPHCDIALTFHKNSSRLKCHYCSYEEPMPVNCPECESDLIRYFGTGTQKVEEALTQLLPEASIIRMDVDTTRRKGSHEKLLTKFANKEADILLGTQMIAKGLDFENVTLVGVLTADSMLHLPDFRSAEKTFQLLTQVSGRAGRHELSGEVVVQTYTPDHYSIELASTYNYQDFFMQEMNVRKTFQYPPYVFLALLTVSHTNQVKAVQATQKIVQLLMKAVNPGTTVLGPTPSAIPRIKDRYRYQCMVKYKNEPQIREYMEKILDSFSDNIKKDDLQITIDMQPYHLM</sequence>
<dbReference type="HAMAP" id="MF_00983">
    <property type="entry name" value="PriA"/>
    <property type="match status" value="1"/>
</dbReference>
<evidence type="ECO:0000313" key="14">
    <source>
        <dbReference type="EMBL" id="MFC2950160.1"/>
    </source>
</evidence>
<dbReference type="Pfam" id="PF18074">
    <property type="entry name" value="PriA_C"/>
    <property type="match status" value="1"/>
</dbReference>
<dbReference type="InterPro" id="IPR005259">
    <property type="entry name" value="PriA"/>
</dbReference>
<keyword evidence="4 11" id="KW-0547">Nucleotide-binding</keyword>
<dbReference type="EMBL" id="JBHRRZ010000040">
    <property type="protein sequence ID" value="MFC2950160.1"/>
    <property type="molecule type" value="Genomic_DNA"/>
</dbReference>
<dbReference type="InterPro" id="IPR041222">
    <property type="entry name" value="PriA_3primeBD"/>
</dbReference>
<evidence type="ECO:0000259" key="13">
    <source>
        <dbReference type="PROSITE" id="PS51194"/>
    </source>
</evidence>
<keyword evidence="2 11" id="KW-0235">DNA replication</keyword>
<comment type="catalytic activity">
    <reaction evidence="11">
        <text>ATP + H2O = ADP + phosphate + H(+)</text>
        <dbReference type="Rhea" id="RHEA:13065"/>
        <dbReference type="ChEBI" id="CHEBI:15377"/>
        <dbReference type="ChEBI" id="CHEBI:15378"/>
        <dbReference type="ChEBI" id="CHEBI:30616"/>
        <dbReference type="ChEBI" id="CHEBI:43474"/>
        <dbReference type="ChEBI" id="CHEBI:456216"/>
        <dbReference type="EC" id="5.6.2.4"/>
    </reaction>
</comment>
<dbReference type="PROSITE" id="PS51192">
    <property type="entry name" value="HELICASE_ATP_BIND_1"/>
    <property type="match status" value="1"/>
</dbReference>
<dbReference type="NCBIfam" id="NF004066">
    <property type="entry name" value="PRK05580.1-3"/>
    <property type="match status" value="1"/>
</dbReference>
<dbReference type="Pfam" id="PF00270">
    <property type="entry name" value="DEAD"/>
    <property type="match status" value="1"/>
</dbReference>
<dbReference type="GO" id="GO:0016787">
    <property type="term" value="F:hydrolase activity"/>
    <property type="evidence" value="ECO:0007669"/>
    <property type="project" value="UniProtKB-KW"/>
</dbReference>
<evidence type="ECO:0000256" key="3">
    <source>
        <dbReference type="ARBA" id="ARBA00022723"/>
    </source>
</evidence>
<evidence type="ECO:0000313" key="15">
    <source>
        <dbReference type="Proteomes" id="UP001595387"/>
    </source>
</evidence>
<comment type="similarity">
    <text evidence="11">Belongs to the helicase family. PriA subfamily.</text>
</comment>
<comment type="caution">
    <text evidence="14">The sequence shown here is derived from an EMBL/GenBank/DDBJ whole genome shotgun (WGS) entry which is preliminary data.</text>
</comment>
<keyword evidence="15" id="KW-1185">Reference proteome</keyword>
<comment type="function">
    <text evidence="11">Initiates the restart of stalled replication forks, which reloads the replicative helicase on sites other than the origin of replication. Recognizes and binds to abandoned replication forks and remodels them to uncover a helicase loading site. Promotes assembly of the primosome at these replication forks.</text>
</comment>
<keyword evidence="5 11" id="KW-0378">Hydrolase</keyword>
<proteinExistence type="inferred from homology"/>
<dbReference type="Pfam" id="PF18319">
    <property type="entry name" value="Zn_ribbon_PriA"/>
    <property type="match status" value="1"/>
</dbReference>
<dbReference type="Gene3D" id="3.40.50.300">
    <property type="entry name" value="P-loop containing nucleotide triphosphate hydrolases"/>
    <property type="match status" value="2"/>
</dbReference>
<evidence type="ECO:0000256" key="5">
    <source>
        <dbReference type="ARBA" id="ARBA00022801"/>
    </source>
</evidence>
<feature type="domain" description="Helicase ATP-binding" evidence="12">
    <location>
        <begin position="279"/>
        <end position="445"/>
    </location>
</feature>
<feature type="binding site" evidence="11">
    <location>
        <position position="537"/>
    </location>
    <ligand>
        <name>Zn(2+)</name>
        <dbReference type="ChEBI" id="CHEBI:29105"/>
        <label>2</label>
    </ligand>
</feature>
<feature type="binding site" evidence="11">
    <location>
        <position position="519"/>
    </location>
    <ligand>
        <name>Zn(2+)</name>
        <dbReference type="ChEBI" id="CHEBI:29105"/>
        <label>2</label>
    </ligand>
</feature>
<dbReference type="InterPro" id="IPR011545">
    <property type="entry name" value="DEAD/DEAH_box_helicase_dom"/>
</dbReference>
<keyword evidence="6 11" id="KW-0347">Helicase</keyword>
<evidence type="ECO:0000259" key="12">
    <source>
        <dbReference type="PROSITE" id="PS51192"/>
    </source>
</evidence>
<keyword evidence="8 11" id="KW-0067">ATP-binding</keyword>
<organism evidence="14 15">
    <name type="scientific">Virgibacillus sediminis</name>
    <dbReference type="NCBI Taxonomy" id="202260"/>
    <lineage>
        <taxon>Bacteria</taxon>
        <taxon>Bacillati</taxon>
        <taxon>Bacillota</taxon>
        <taxon>Bacilli</taxon>
        <taxon>Bacillales</taxon>
        <taxon>Bacillaceae</taxon>
        <taxon>Virgibacillus</taxon>
    </lineage>
</organism>
<dbReference type="PANTHER" id="PTHR30580:SF0">
    <property type="entry name" value="PRIMOSOMAL PROTEIN N"/>
    <property type="match status" value="1"/>
</dbReference>
<dbReference type="PANTHER" id="PTHR30580">
    <property type="entry name" value="PRIMOSOMAL PROTEIN N"/>
    <property type="match status" value="1"/>
</dbReference>
<feature type="domain" description="Helicase C-terminal" evidence="13">
    <location>
        <begin position="542"/>
        <end position="696"/>
    </location>
</feature>
<dbReference type="Proteomes" id="UP001595387">
    <property type="component" value="Unassembled WGS sequence"/>
</dbReference>
<dbReference type="Pfam" id="PF00271">
    <property type="entry name" value="Helicase_C"/>
    <property type="match status" value="1"/>
</dbReference>
<comment type="cofactor">
    <cofactor evidence="11">
        <name>Zn(2+)</name>
        <dbReference type="ChEBI" id="CHEBI:29105"/>
    </cofactor>
    <text evidence="11">Binds 2 zinc ions per subunit.</text>
</comment>
<dbReference type="RefSeq" id="WP_390308190.1">
    <property type="nucleotide sequence ID" value="NZ_JBHRRZ010000040.1"/>
</dbReference>
<feature type="binding site" evidence="11">
    <location>
        <position position="550"/>
    </location>
    <ligand>
        <name>Zn(2+)</name>
        <dbReference type="ChEBI" id="CHEBI:29105"/>
        <label>1</label>
    </ligand>
</feature>
<evidence type="ECO:0000256" key="7">
    <source>
        <dbReference type="ARBA" id="ARBA00022833"/>
    </source>
</evidence>
<feature type="binding site" evidence="11">
    <location>
        <position position="534"/>
    </location>
    <ligand>
        <name>Zn(2+)</name>
        <dbReference type="ChEBI" id="CHEBI:29105"/>
        <label>2</label>
    </ligand>
</feature>
<dbReference type="Pfam" id="PF17764">
    <property type="entry name" value="PriA_3primeBD"/>
    <property type="match status" value="1"/>
</dbReference>
<evidence type="ECO:0000256" key="6">
    <source>
        <dbReference type="ARBA" id="ARBA00022806"/>
    </source>
</evidence>
<dbReference type="SMART" id="SM00490">
    <property type="entry name" value="HELICc"/>
    <property type="match status" value="1"/>
</dbReference>
<keyword evidence="1 11" id="KW-0639">Primosome</keyword>
<dbReference type="InterPro" id="IPR042115">
    <property type="entry name" value="PriA_3primeBD_sf"/>
</dbReference>
<reference evidence="15" key="1">
    <citation type="journal article" date="2019" name="Int. J. Syst. Evol. Microbiol.">
        <title>The Global Catalogue of Microorganisms (GCM) 10K type strain sequencing project: providing services to taxonomists for standard genome sequencing and annotation.</title>
        <authorList>
            <consortium name="The Broad Institute Genomics Platform"/>
            <consortium name="The Broad Institute Genome Sequencing Center for Infectious Disease"/>
            <person name="Wu L."/>
            <person name="Ma J."/>
        </authorList>
    </citation>
    <scope>NUCLEOTIDE SEQUENCE [LARGE SCALE GENOMIC DNA]</scope>
    <source>
        <strain evidence="15">KCTC 13193</strain>
    </source>
</reference>
<feature type="binding site" evidence="11">
    <location>
        <position position="507"/>
    </location>
    <ligand>
        <name>Zn(2+)</name>
        <dbReference type="ChEBI" id="CHEBI:29105"/>
        <label>1</label>
    </ligand>
</feature>
<comment type="subunit">
    <text evidence="11">Component of the replication restart primosome.</text>
</comment>
<evidence type="ECO:0000256" key="4">
    <source>
        <dbReference type="ARBA" id="ARBA00022741"/>
    </source>
</evidence>
<dbReference type="EC" id="5.6.2.4" evidence="11"/>
<keyword evidence="7 11" id="KW-0862">Zinc</keyword>
<dbReference type="CDD" id="cd17929">
    <property type="entry name" value="DEXHc_priA"/>
    <property type="match status" value="1"/>
</dbReference>
<dbReference type="CDD" id="cd18804">
    <property type="entry name" value="SF2_C_priA"/>
    <property type="match status" value="1"/>
</dbReference>
<dbReference type="InterPro" id="IPR040498">
    <property type="entry name" value="PriA_CRR"/>
</dbReference>
<dbReference type="Gene3D" id="3.40.1440.60">
    <property type="entry name" value="PriA, 3(prime) DNA-binding domain"/>
    <property type="match status" value="1"/>
</dbReference>
<comment type="catalytic activity">
    <reaction evidence="11">
        <text>Couples ATP hydrolysis with the unwinding of duplex DNA by translocating in the 3'-5' direction.</text>
        <dbReference type="EC" id="5.6.2.4"/>
    </reaction>
</comment>
<evidence type="ECO:0000256" key="9">
    <source>
        <dbReference type="ARBA" id="ARBA00023125"/>
    </source>
</evidence>
<feature type="binding site" evidence="11">
    <location>
        <position position="516"/>
    </location>
    <ligand>
        <name>Zn(2+)</name>
        <dbReference type="ChEBI" id="CHEBI:29105"/>
        <label>2</label>
    </ligand>
</feature>
<keyword evidence="10 11" id="KW-0413">Isomerase</keyword>
<feature type="binding site" evidence="11">
    <location>
        <position position="510"/>
    </location>
    <ligand>
        <name>Zn(2+)</name>
        <dbReference type="ChEBI" id="CHEBI:29105"/>
        <label>1</label>
    </ligand>
</feature>
<dbReference type="InterPro" id="IPR027417">
    <property type="entry name" value="P-loop_NTPase"/>
</dbReference>
<evidence type="ECO:0000256" key="8">
    <source>
        <dbReference type="ARBA" id="ARBA00022840"/>
    </source>
</evidence>
<dbReference type="InterPro" id="IPR014001">
    <property type="entry name" value="Helicase_ATP-bd"/>
</dbReference>
<accession>A0ABV7ABD2</accession>
<evidence type="ECO:0000256" key="2">
    <source>
        <dbReference type="ARBA" id="ARBA00022705"/>
    </source>
</evidence>
<dbReference type="PROSITE" id="PS51194">
    <property type="entry name" value="HELICASE_CTER"/>
    <property type="match status" value="1"/>
</dbReference>
<evidence type="ECO:0000256" key="10">
    <source>
        <dbReference type="ARBA" id="ARBA00023235"/>
    </source>
</evidence>
<name>A0ABV7ABD2_9BACI</name>
<evidence type="ECO:0000256" key="1">
    <source>
        <dbReference type="ARBA" id="ARBA00022515"/>
    </source>
</evidence>
<gene>
    <name evidence="11 14" type="primary">priA</name>
    <name evidence="14" type="ORF">ACFODW_17695</name>
</gene>
<dbReference type="NCBIfam" id="TIGR00595">
    <property type="entry name" value="priA"/>
    <property type="match status" value="1"/>
</dbReference>